<accession>A0ACB9JDK4</accession>
<evidence type="ECO:0000313" key="2">
    <source>
        <dbReference type="Proteomes" id="UP001056120"/>
    </source>
</evidence>
<reference evidence="1 2" key="2">
    <citation type="journal article" date="2022" name="Mol. Ecol. Resour.">
        <title>The genomes of chicory, endive, great burdock and yacon provide insights into Asteraceae paleo-polyploidization history and plant inulin production.</title>
        <authorList>
            <person name="Fan W."/>
            <person name="Wang S."/>
            <person name="Wang H."/>
            <person name="Wang A."/>
            <person name="Jiang F."/>
            <person name="Liu H."/>
            <person name="Zhao H."/>
            <person name="Xu D."/>
            <person name="Zhang Y."/>
        </authorList>
    </citation>
    <scope>NUCLEOTIDE SEQUENCE [LARGE SCALE GENOMIC DNA]</scope>
    <source>
        <strain evidence="2">cv. Yunnan</strain>
        <tissue evidence="1">Leaves</tissue>
    </source>
</reference>
<evidence type="ECO:0000313" key="1">
    <source>
        <dbReference type="EMBL" id="KAI3817825.1"/>
    </source>
</evidence>
<keyword evidence="2" id="KW-1185">Reference proteome</keyword>
<comment type="caution">
    <text evidence="1">The sequence shown here is derived from an EMBL/GenBank/DDBJ whole genome shotgun (WGS) entry which is preliminary data.</text>
</comment>
<organism evidence="1 2">
    <name type="scientific">Smallanthus sonchifolius</name>
    <dbReference type="NCBI Taxonomy" id="185202"/>
    <lineage>
        <taxon>Eukaryota</taxon>
        <taxon>Viridiplantae</taxon>
        <taxon>Streptophyta</taxon>
        <taxon>Embryophyta</taxon>
        <taxon>Tracheophyta</taxon>
        <taxon>Spermatophyta</taxon>
        <taxon>Magnoliopsida</taxon>
        <taxon>eudicotyledons</taxon>
        <taxon>Gunneridae</taxon>
        <taxon>Pentapetalae</taxon>
        <taxon>asterids</taxon>
        <taxon>campanulids</taxon>
        <taxon>Asterales</taxon>
        <taxon>Asteraceae</taxon>
        <taxon>Asteroideae</taxon>
        <taxon>Heliantheae alliance</taxon>
        <taxon>Millerieae</taxon>
        <taxon>Smallanthus</taxon>
    </lineage>
</organism>
<protein>
    <submittedName>
        <fullName evidence="1">Uncharacterized protein</fullName>
    </submittedName>
</protein>
<reference evidence="2" key="1">
    <citation type="journal article" date="2022" name="Mol. Ecol. Resour.">
        <title>The genomes of chicory, endive, great burdock and yacon provide insights into Asteraceae palaeo-polyploidization history and plant inulin production.</title>
        <authorList>
            <person name="Fan W."/>
            <person name="Wang S."/>
            <person name="Wang H."/>
            <person name="Wang A."/>
            <person name="Jiang F."/>
            <person name="Liu H."/>
            <person name="Zhao H."/>
            <person name="Xu D."/>
            <person name="Zhang Y."/>
        </authorList>
    </citation>
    <scope>NUCLEOTIDE SEQUENCE [LARGE SCALE GENOMIC DNA]</scope>
    <source>
        <strain evidence="2">cv. Yunnan</strain>
    </source>
</reference>
<dbReference type="Proteomes" id="UP001056120">
    <property type="component" value="Linkage Group LG04"/>
</dbReference>
<dbReference type="EMBL" id="CM042021">
    <property type="protein sequence ID" value="KAI3817825.1"/>
    <property type="molecule type" value="Genomic_DNA"/>
</dbReference>
<proteinExistence type="predicted"/>
<sequence>MQSSNENPNQRHQDKLSSMAEIQNSGVFQMNIKPGLRLNSATVLLYLRDCFIAIVMLLLQERQNSSCKKDKKFKHSRLDLTSFYVNFFQF</sequence>
<gene>
    <name evidence="1" type="ORF">L1987_11623</name>
</gene>
<name>A0ACB9JDK4_9ASTR</name>